<evidence type="ECO:0000313" key="1">
    <source>
        <dbReference type="EMBL" id="KAI9922727.1"/>
    </source>
</evidence>
<dbReference type="EMBL" id="CM047580">
    <property type="protein sequence ID" value="KAI9922727.1"/>
    <property type="molecule type" value="Genomic_DNA"/>
</dbReference>
<reference evidence="1 2" key="1">
    <citation type="journal article" date="2022" name="bioRxiv">
        <title>The genome of the oomycete Peronosclerospora sorghi, a cosmopolitan pathogen of maize and sorghum, is inflated with dispersed pseudogenes.</title>
        <authorList>
            <person name="Fletcher K."/>
            <person name="Martin F."/>
            <person name="Isakeit T."/>
            <person name="Cavanaugh K."/>
            <person name="Magill C."/>
            <person name="Michelmore R."/>
        </authorList>
    </citation>
    <scope>NUCLEOTIDE SEQUENCE [LARGE SCALE GENOMIC DNA]</scope>
    <source>
        <strain evidence="1">P6</strain>
    </source>
</reference>
<name>A0ACC0WVW8_9STRA</name>
<protein>
    <submittedName>
        <fullName evidence="1">Uncharacterized protein</fullName>
    </submittedName>
</protein>
<proteinExistence type="predicted"/>
<organism evidence="1 2">
    <name type="scientific">Peronosclerospora sorghi</name>
    <dbReference type="NCBI Taxonomy" id="230839"/>
    <lineage>
        <taxon>Eukaryota</taxon>
        <taxon>Sar</taxon>
        <taxon>Stramenopiles</taxon>
        <taxon>Oomycota</taxon>
        <taxon>Peronosporomycetes</taxon>
        <taxon>Peronosporales</taxon>
        <taxon>Peronosporaceae</taxon>
        <taxon>Peronosclerospora</taxon>
    </lineage>
</organism>
<keyword evidence="2" id="KW-1185">Reference proteome</keyword>
<gene>
    <name evidence="1" type="ORF">PsorP6_001151</name>
</gene>
<comment type="caution">
    <text evidence="1">The sequence shown here is derived from an EMBL/GenBank/DDBJ whole genome shotgun (WGS) entry which is preliminary data.</text>
</comment>
<accession>A0ACC0WVW8</accession>
<dbReference type="Proteomes" id="UP001163321">
    <property type="component" value="Chromosome 1"/>
</dbReference>
<evidence type="ECO:0000313" key="2">
    <source>
        <dbReference type="Proteomes" id="UP001163321"/>
    </source>
</evidence>
<sequence length="75" mass="8725">MSVLSIDTTVICERDIHTGKPQDAPRREVIYSYIGHVLEVVNRYKWLDIYGEESMRAYMHKARIDMAPHVFATAE</sequence>